<dbReference type="InterPro" id="IPR003593">
    <property type="entry name" value="AAA+_ATPase"/>
</dbReference>
<dbReference type="Gene3D" id="3.40.50.300">
    <property type="entry name" value="P-loop containing nucleotide triphosphate hydrolases"/>
    <property type="match status" value="1"/>
</dbReference>
<evidence type="ECO:0000313" key="6">
    <source>
        <dbReference type="Proteomes" id="UP001226762"/>
    </source>
</evidence>
<proteinExistence type="predicted"/>
<dbReference type="GO" id="GO:0005524">
    <property type="term" value="F:ATP binding"/>
    <property type="evidence" value="ECO:0007669"/>
    <property type="project" value="UniProtKB-KW"/>
</dbReference>
<evidence type="ECO:0000259" key="4">
    <source>
        <dbReference type="PROSITE" id="PS50893"/>
    </source>
</evidence>
<dbReference type="PANTHER" id="PTHR42939:SF1">
    <property type="entry name" value="ABC TRANSPORTER ATP-BINDING PROTEIN ALBC-RELATED"/>
    <property type="match status" value="1"/>
</dbReference>
<protein>
    <submittedName>
        <fullName evidence="5">ABC transporter ATP-binding protein</fullName>
    </submittedName>
</protein>
<gene>
    <name evidence="5" type="ORF">NO357_09295</name>
</gene>
<organism evidence="5 6">
    <name type="scientific">Marimonas arenosa</name>
    <dbReference type="NCBI Taxonomy" id="1795305"/>
    <lineage>
        <taxon>Bacteria</taxon>
        <taxon>Pseudomonadati</taxon>
        <taxon>Pseudomonadota</taxon>
        <taxon>Alphaproteobacteria</taxon>
        <taxon>Rhodobacterales</taxon>
        <taxon>Paracoccaceae</taxon>
        <taxon>Marimonas</taxon>
    </lineage>
</organism>
<dbReference type="PROSITE" id="PS00211">
    <property type="entry name" value="ABC_TRANSPORTER_1"/>
    <property type="match status" value="1"/>
</dbReference>
<dbReference type="SUPFAM" id="SSF52540">
    <property type="entry name" value="P-loop containing nucleoside triphosphate hydrolases"/>
    <property type="match status" value="1"/>
</dbReference>
<dbReference type="GO" id="GO:0016887">
    <property type="term" value="F:ATP hydrolysis activity"/>
    <property type="evidence" value="ECO:0007669"/>
    <property type="project" value="InterPro"/>
</dbReference>
<dbReference type="InterPro" id="IPR003439">
    <property type="entry name" value="ABC_transporter-like_ATP-bd"/>
</dbReference>
<comment type="caution">
    <text evidence="5">The sequence shown here is derived from an EMBL/GenBank/DDBJ whole genome shotgun (WGS) entry which is preliminary data.</text>
</comment>
<dbReference type="EMBL" id="JANHAX010000002">
    <property type="protein sequence ID" value="MDQ2090091.1"/>
    <property type="molecule type" value="Genomic_DNA"/>
</dbReference>
<dbReference type="InterPro" id="IPR051782">
    <property type="entry name" value="ABC_Transporter_VariousFunc"/>
</dbReference>
<keyword evidence="2" id="KW-0547">Nucleotide-binding</keyword>
<dbReference type="InterPro" id="IPR017871">
    <property type="entry name" value="ABC_transporter-like_CS"/>
</dbReference>
<keyword evidence="3 5" id="KW-0067">ATP-binding</keyword>
<dbReference type="PANTHER" id="PTHR42939">
    <property type="entry name" value="ABC TRANSPORTER ATP-BINDING PROTEIN ALBC-RELATED"/>
    <property type="match status" value="1"/>
</dbReference>
<evidence type="ECO:0000256" key="3">
    <source>
        <dbReference type="ARBA" id="ARBA00022840"/>
    </source>
</evidence>
<evidence type="ECO:0000256" key="1">
    <source>
        <dbReference type="ARBA" id="ARBA00022448"/>
    </source>
</evidence>
<dbReference type="Proteomes" id="UP001226762">
    <property type="component" value="Unassembled WGS sequence"/>
</dbReference>
<dbReference type="PROSITE" id="PS50893">
    <property type="entry name" value="ABC_TRANSPORTER_2"/>
    <property type="match status" value="1"/>
</dbReference>
<dbReference type="SMART" id="SM00382">
    <property type="entry name" value="AAA"/>
    <property type="match status" value="1"/>
</dbReference>
<dbReference type="Pfam" id="PF00005">
    <property type="entry name" value="ABC_tran"/>
    <property type="match status" value="1"/>
</dbReference>
<reference evidence="5" key="2">
    <citation type="submission" date="2023-02" db="EMBL/GenBank/DDBJ databases">
        <title>'Rhodoalgimonas zhirmunskyi' gen. nov., isolated from a red alga.</title>
        <authorList>
            <person name="Nedashkovskaya O.I."/>
            <person name="Otstavnykh N.Y."/>
            <person name="Bystritskaya E.P."/>
            <person name="Balabanova L.A."/>
            <person name="Isaeva M.P."/>
        </authorList>
    </citation>
    <scope>NUCLEOTIDE SEQUENCE</scope>
    <source>
        <strain evidence="5">KCTC 52189</strain>
    </source>
</reference>
<keyword evidence="1" id="KW-0813">Transport</keyword>
<evidence type="ECO:0000313" key="5">
    <source>
        <dbReference type="EMBL" id="MDQ2090091.1"/>
    </source>
</evidence>
<evidence type="ECO:0000256" key="2">
    <source>
        <dbReference type="ARBA" id="ARBA00022741"/>
    </source>
</evidence>
<dbReference type="InterPro" id="IPR027417">
    <property type="entry name" value="P-loop_NTPase"/>
</dbReference>
<keyword evidence="6" id="KW-1185">Reference proteome</keyword>
<name>A0AAE3WBD2_9RHOB</name>
<dbReference type="AlphaFoldDB" id="A0AAE3WBD2"/>
<dbReference type="CDD" id="cd03230">
    <property type="entry name" value="ABC_DR_subfamily_A"/>
    <property type="match status" value="1"/>
</dbReference>
<sequence>MTEPTLTIEKASKDRGKLRVLSDVDLTVAAGERVALLGHNGAGKSTLIKTVLGLTPLSGGAIRVGGAQPGSAAARRATAFLPESVSFHPALTGREQLTLFARLDGAAADVAGLLDRVGLSEAMDRRIGTYSKGMRQRLGLAQVLLGRPVVALLDEPTSGLDPVSRQDLYAIIDELAAQGTAVLIASHALTEVEARTDRIAILRQGIKVADDTLANLSQAAGLPIRLRVRASGDADALAQQTGGRRINGASVEILCSPAQKMDALRRIAAMGDAVADVDMTPPRLEDLYRHYAKETVQ</sequence>
<reference evidence="5" key="1">
    <citation type="submission" date="2022-07" db="EMBL/GenBank/DDBJ databases">
        <authorList>
            <person name="Otstavnykh N."/>
            <person name="Isaeva M."/>
            <person name="Bystritskaya E."/>
        </authorList>
    </citation>
    <scope>NUCLEOTIDE SEQUENCE</scope>
    <source>
        <strain evidence="5">KCTC 52189</strain>
    </source>
</reference>
<feature type="domain" description="ABC transporter" evidence="4">
    <location>
        <begin position="6"/>
        <end position="229"/>
    </location>
</feature>
<dbReference type="RefSeq" id="WP_306735352.1">
    <property type="nucleotide sequence ID" value="NZ_JANHAX010000002.1"/>
</dbReference>
<accession>A0AAE3WBD2</accession>